<evidence type="ECO:0000313" key="2">
    <source>
        <dbReference type="EMBL" id="GAB39467.1"/>
    </source>
</evidence>
<feature type="region of interest" description="Disordered" evidence="1">
    <location>
        <begin position="84"/>
        <end position="112"/>
    </location>
</feature>
<accession>H5U159</accession>
<protein>
    <submittedName>
        <fullName evidence="2">Uncharacterized protein</fullName>
    </submittedName>
</protein>
<reference evidence="2 3" key="1">
    <citation type="submission" date="2012-02" db="EMBL/GenBank/DDBJ databases">
        <title>Whole genome shotgun sequence of Gordonia sputi NBRC 100414.</title>
        <authorList>
            <person name="Yoshida I."/>
            <person name="Hosoyama A."/>
            <person name="Tsuchikane K."/>
            <person name="Katsumata H."/>
            <person name="Yamazaki S."/>
            <person name="Fujita N."/>
        </authorList>
    </citation>
    <scope>NUCLEOTIDE SEQUENCE [LARGE SCALE GENOMIC DNA]</scope>
    <source>
        <strain evidence="2 3">NBRC 100414</strain>
    </source>
</reference>
<dbReference type="Proteomes" id="UP000005845">
    <property type="component" value="Unassembled WGS sequence"/>
</dbReference>
<name>H5U159_9ACTN</name>
<proteinExistence type="predicted"/>
<gene>
    <name evidence="2" type="ORF">GOSPT_065_00840</name>
</gene>
<dbReference type="RefSeq" id="WP_005206244.1">
    <property type="nucleotide sequence ID" value="NZ_BAFC01000065.1"/>
</dbReference>
<dbReference type="EMBL" id="BAFC01000065">
    <property type="protein sequence ID" value="GAB39467.1"/>
    <property type="molecule type" value="Genomic_DNA"/>
</dbReference>
<comment type="caution">
    <text evidence="2">The sequence shown here is derived from an EMBL/GenBank/DDBJ whole genome shotgun (WGS) entry which is preliminary data.</text>
</comment>
<organism evidence="2 3">
    <name type="scientific">Gordonia sputi NBRC 100414</name>
    <dbReference type="NCBI Taxonomy" id="1089453"/>
    <lineage>
        <taxon>Bacteria</taxon>
        <taxon>Bacillati</taxon>
        <taxon>Actinomycetota</taxon>
        <taxon>Actinomycetes</taxon>
        <taxon>Mycobacteriales</taxon>
        <taxon>Gordoniaceae</taxon>
        <taxon>Gordonia</taxon>
    </lineage>
</organism>
<dbReference type="AlphaFoldDB" id="H5U159"/>
<keyword evidence="3" id="KW-1185">Reference proteome</keyword>
<evidence type="ECO:0000256" key="1">
    <source>
        <dbReference type="SAM" id="MobiDB-lite"/>
    </source>
</evidence>
<evidence type="ECO:0000313" key="3">
    <source>
        <dbReference type="Proteomes" id="UP000005845"/>
    </source>
</evidence>
<sequence>MDGPRPDHAHIHADWAPPRVDWALLPVDWALQTADWALQTADWALQTVDWALQTVDWACPHFGSSQFLTCRSLTTLPIVRRTTAARPPHGITQIDDSPTSELHRLPPSGDTS</sequence>